<feature type="region of interest" description="Disordered" evidence="1">
    <location>
        <begin position="208"/>
        <end position="239"/>
    </location>
</feature>
<feature type="compositionally biased region" description="Low complexity" evidence="1">
    <location>
        <begin position="223"/>
        <end position="239"/>
    </location>
</feature>
<dbReference type="InterPro" id="IPR029058">
    <property type="entry name" value="AB_hydrolase_fold"/>
</dbReference>
<dbReference type="EMBL" id="MU853410">
    <property type="protein sequence ID" value="KAK4133912.1"/>
    <property type="molecule type" value="Genomic_DNA"/>
</dbReference>
<organism evidence="2 3">
    <name type="scientific">Trichocladium antarcticum</name>
    <dbReference type="NCBI Taxonomy" id="1450529"/>
    <lineage>
        <taxon>Eukaryota</taxon>
        <taxon>Fungi</taxon>
        <taxon>Dikarya</taxon>
        <taxon>Ascomycota</taxon>
        <taxon>Pezizomycotina</taxon>
        <taxon>Sordariomycetes</taxon>
        <taxon>Sordariomycetidae</taxon>
        <taxon>Sordariales</taxon>
        <taxon>Chaetomiaceae</taxon>
        <taxon>Trichocladium</taxon>
    </lineage>
</organism>
<proteinExistence type="predicted"/>
<name>A0AAN6ZD52_9PEZI</name>
<dbReference type="SUPFAM" id="SSF53474">
    <property type="entry name" value="alpha/beta-Hydrolases"/>
    <property type="match status" value="1"/>
</dbReference>
<evidence type="ECO:0000313" key="3">
    <source>
        <dbReference type="Proteomes" id="UP001304895"/>
    </source>
</evidence>
<reference evidence="2" key="1">
    <citation type="journal article" date="2023" name="Mol. Phylogenet. Evol.">
        <title>Genome-scale phylogeny and comparative genomics of the fungal order Sordariales.</title>
        <authorList>
            <person name="Hensen N."/>
            <person name="Bonometti L."/>
            <person name="Westerberg I."/>
            <person name="Brannstrom I.O."/>
            <person name="Guillou S."/>
            <person name="Cros-Aarteil S."/>
            <person name="Calhoun S."/>
            <person name="Haridas S."/>
            <person name="Kuo A."/>
            <person name="Mondo S."/>
            <person name="Pangilinan J."/>
            <person name="Riley R."/>
            <person name="LaButti K."/>
            <person name="Andreopoulos B."/>
            <person name="Lipzen A."/>
            <person name="Chen C."/>
            <person name="Yan M."/>
            <person name="Daum C."/>
            <person name="Ng V."/>
            <person name="Clum A."/>
            <person name="Steindorff A."/>
            <person name="Ohm R.A."/>
            <person name="Martin F."/>
            <person name="Silar P."/>
            <person name="Natvig D.O."/>
            <person name="Lalanne C."/>
            <person name="Gautier V."/>
            <person name="Ament-Velasquez S.L."/>
            <person name="Kruys A."/>
            <person name="Hutchinson M.I."/>
            <person name="Powell A.J."/>
            <person name="Barry K."/>
            <person name="Miller A.N."/>
            <person name="Grigoriev I.V."/>
            <person name="Debuchy R."/>
            <person name="Gladieux P."/>
            <person name="Hiltunen Thoren M."/>
            <person name="Johannesson H."/>
        </authorList>
    </citation>
    <scope>NUCLEOTIDE SEQUENCE</scope>
    <source>
        <strain evidence="2">CBS 123565</strain>
    </source>
</reference>
<comment type="caution">
    <text evidence="2">The sequence shown here is derived from an EMBL/GenBank/DDBJ whole genome shotgun (WGS) entry which is preliminary data.</text>
</comment>
<accession>A0AAN6ZD52</accession>
<evidence type="ECO:0008006" key="4">
    <source>
        <dbReference type="Google" id="ProtNLM"/>
    </source>
</evidence>
<evidence type="ECO:0000313" key="2">
    <source>
        <dbReference type="EMBL" id="KAK4133912.1"/>
    </source>
</evidence>
<reference evidence="2" key="2">
    <citation type="submission" date="2023-05" db="EMBL/GenBank/DDBJ databases">
        <authorList>
            <consortium name="Lawrence Berkeley National Laboratory"/>
            <person name="Steindorff A."/>
            <person name="Hensen N."/>
            <person name="Bonometti L."/>
            <person name="Westerberg I."/>
            <person name="Brannstrom I.O."/>
            <person name="Guillou S."/>
            <person name="Cros-Aarteil S."/>
            <person name="Calhoun S."/>
            <person name="Haridas S."/>
            <person name="Kuo A."/>
            <person name="Mondo S."/>
            <person name="Pangilinan J."/>
            <person name="Riley R."/>
            <person name="Labutti K."/>
            <person name="Andreopoulos B."/>
            <person name="Lipzen A."/>
            <person name="Chen C."/>
            <person name="Yanf M."/>
            <person name="Daum C."/>
            <person name="Ng V."/>
            <person name="Clum A."/>
            <person name="Ohm R."/>
            <person name="Martin F."/>
            <person name="Silar P."/>
            <person name="Natvig D."/>
            <person name="Lalanne C."/>
            <person name="Gautier V."/>
            <person name="Ament-Velasquez S.L."/>
            <person name="Kruys A."/>
            <person name="Hutchinson M.I."/>
            <person name="Powell A.J."/>
            <person name="Barry K."/>
            <person name="Miller A.N."/>
            <person name="Grigoriev I.V."/>
            <person name="Debuchy R."/>
            <person name="Gladieux P."/>
            <person name="Thoren M.H."/>
            <person name="Johannesson H."/>
        </authorList>
    </citation>
    <scope>NUCLEOTIDE SEQUENCE</scope>
    <source>
        <strain evidence="2">CBS 123565</strain>
    </source>
</reference>
<dbReference type="AlphaFoldDB" id="A0AAN6ZD52"/>
<protein>
    <recommendedName>
        <fullName evidence="4">AB hydrolase-1 domain-containing protein</fullName>
    </recommendedName>
</protein>
<gene>
    <name evidence="2" type="ORF">BT67DRAFT_34936</name>
</gene>
<keyword evidence="3" id="KW-1185">Reference proteome</keyword>
<dbReference type="Proteomes" id="UP001304895">
    <property type="component" value="Unassembled WGS sequence"/>
</dbReference>
<dbReference type="Gene3D" id="3.40.50.1820">
    <property type="entry name" value="alpha/beta hydrolase"/>
    <property type="match status" value="1"/>
</dbReference>
<sequence>MVSIVDAWDRGIETRGLAPNALKGKLVYWGFSYGTYLGATFAKMFPDRVGRLVLDGVVDADQYGTFLFGESLTDTEKVLDRFFDHCAQAQTRCALYRTGDDPSRVQRRYNDIMARLDAHPATFIHPEHFIPVVLRADFIKLIMFSTLYFPIQGFPALAGVPDYIHKREYEQLAPLFPSTPTPCSAPTDPLFTAQLSDAQRAIMCGDKTHPVKSKPLTPHPIEPTNTPHHTTRPTSPSPN</sequence>
<evidence type="ECO:0000256" key="1">
    <source>
        <dbReference type="SAM" id="MobiDB-lite"/>
    </source>
</evidence>